<name>A0A3R6AWH0_9FIRM</name>
<dbReference type="AlphaFoldDB" id="A0A3R6AWH0"/>
<dbReference type="EMBL" id="QRXY01000026">
    <property type="protein sequence ID" value="RGU42692.1"/>
    <property type="molecule type" value="Genomic_DNA"/>
</dbReference>
<accession>A0A3R6AWH0</accession>
<protein>
    <submittedName>
        <fullName evidence="1">Uncharacterized protein</fullName>
    </submittedName>
</protein>
<comment type="caution">
    <text evidence="1">The sequence shown here is derived from an EMBL/GenBank/DDBJ whole genome shotgun (WGS) entry which is preliminary data.</text>
</comment>
<gene>
    <name evidence="1" type="ORF">DWW65_15060</name>
</gene>
<reference evidence="1 2" key="1">
    <citation type="submission" date="2018-08" db="EMBL/GenBank/DDBJ databases">
        <title>A genome reference for cultivated species of the human gut microbiota.</title>
        <authorList>
            <person name="Zou Y."/>
            <person name="Xue W."/>
            <person name="Luo G."/>
        </authorList>
    </citation>
    <scope>NUCLEOTIDE SEQUENCE [LARGE SCALE GENOMIC DNA]</scope>
    <source>
        <strain evidence="1 2">AF16-31</strain>
    </source>
</reference>
<dbReference type="RefSeq" id="WP_117824614.1">
    <property type="nucleotide sequence ID" value="NZ_QRXY01000026.1"/>
</dbReference>
<evidence type="ECO:0000313" key="1">
    <source>
        <dbReference type="EMBL" id="RGU42692.1"/>
    </source>
</evidence>
<organism evidence="1 2">
    <name type="scientific">Coprococcus comes</name>
    <dbReference type="NCBI Taxonomy" id="410072"/>
    <lineage>
        <taxon>Bacteria</taxon>
        <taxon>Bacillati</taxon>
        <taxon>Bacillota</taxon>
        <taxon>Clostridia</taxon>
        <taxon>Lachnospirales</taxon>
        <taxon>Lachnospiraceae</taxon>
        <taxon>Coprococcus</taxon>
    </lineage>
</organism>
<sequence length="150" mass="17727">MNFNEIRGLYEAAREKEKNNIIDWLVENNFIILNMNDKEAKKPYQTGSGSRNYTARKTIKKYDLSNWKWISAKKGEWQYIISLQTFDIDPENGDRHVLMDRLGIYKCNNGKYNSEECFKKMINTGIDLPMTLNKFKDLKLAIDKVDNFKQ</sequence>
<evidence type="ECO:0000313" key="2">
    <source>
        <dbReference type="Proteomes" id="UP000285693"/>
    </source>
</evidence>
<proteinExistence type="predicted"/>
<dbReference type="Proteomes" id="UP000285693">
    <property type="component" value="Unassembled WGS sequence"/>
</dbReference>